<keyword evidence="11 12" id="KW-0472">Membrane</keyword>
<evidence type="ECO:0000256" key="10">
    <source>
        <dbReference type="ARBA" id="ARBA00023049"/>
    </source>
</evidence>
<keyword evidence="10" id="KW-0482">Metalloprotease</keyword>
<dbReference type="Proteomes" id="UP000441354">
    <property type="component" value="Unassembled WGS sequence"/>
</dbReference>
<keyword evidence="5 12" id="KW-0812">Transmembrane</keyword>
<dbReference type="PANTHER" id="PTHR39188:SF3">
    <property type="entry name" value="STAGE IV SPORULATION PROTEIN FB"/>
    <property type="match status" value="1"/>
</dbReference>
<keyword evidence="6" id="KW-0479">Metal-binding</keyword>
<comment type="similarity">
    <text evidence="3">Belongs to the peptidase M50B family.</text>
</comment>
<feature type="transmembrane region" description="Helical" evidence="12">
    <location>
        <begin position="7"/>
        <end position="27"/>
    </location>
</feature>
<evidence type="ECO:0000256" key="12">
    <source>
        <dbReference type="SAM" id="Phobius"/>
    </source>
</evidence>
<feature type="transmembrane region" description="Helical" evidence="12">
    <location>
        <begin position="182"/>
        <end position="199"/>
    </location>
</feature>
<comment type="cofactor">
    <cofactor evidence="1">
        <name>Zn(2+)</name>
        <dbReference type="ChEBI" id="CHEBI:29105"/>
    </cofactor>
</comment>
<feature type="domain" description="Peptidase M50" evidence="13">
    <location>
        <begin position="33"/>
        <end position="98"/>
    </location>
</feature>
<evidence type="ECO:0000256" key="4">
    <source>
        <dbReference type="ARBA" id="ARBA00022670"/>
    </source>
</evidence>
<dbReference type="GO" id="GO:0016020">
    <property type="term" value="C:membrane"/>
    <property type="evidence" value="ECO:0007669"/>
    <property type="project" value="UniProtKB-SubCell"/>
</dbReference>
<dbReference type="AlphaFoldDB" id="A0A7V7RPH5"/>
<evidence type="ECO:0000256" key="6">
    <source>
        <dbReference type="ARBA" id="ARBA00022723"/>
    </source>
</evidence>
<evidence type="ECO:0000256" key="7">
    <source>
        <dbReference type="ARBA" id="ARBA00022801"/>
    </source>
</evidence>
<comment type="caution">
    <text evidence="14">The sequence shown here is derived from an EMBL/GenBank/DDBJ whole genome shotgun (WGS) entry which is preliminary data.</text>
</comment>
<gene>
    <name evidence="14" type="ORF">F7732_08320</name>
</gene>
<evidence type="ECO:0000256" key="8">
    <source>
        <dbReference type="ARBA" id="ARBA00022833"/>
    </source>
</evidence>
<dbReference type="InterPro" id="IPR008915">
    <property type="entry name" value="Peptidase_M50"/>
</dbReference>
<feature type="transmembrane region" description="Helical" evidence="12">
    <location>
        <begin position="124"/>
        <end position="147"/>
    </location>
</feature>
<protein>
    <submittedName>
        <fullName evidence="14">Stage IV sporulation protein FB</fullName>
    </submittedName>
</protein>
<dbReference type="GO" id="GO:0008237">
    <property type="term" value="F:metallopeptidase activity"/>
    <property type="evidence" value="ECO:0007669"/>
    <property type="project" value="UniProtKB-KW"/>
</dbReference>
<feature type="transmembrane region" description="Helical" evidence="12">
    <location>
        <begin position="33"/>
        <end position="54"/>
    </location>
</feature>
<dbReference type="RefSeq" id="WP_151573414.1">
    <property type="nucleotide sequence ID" value="NZ_WBOT01000002.1"/>
</dbReference>
<evidence type="ECO:0000256" key="1">
    <source>
        <dbReference type="ARBA" id="ARBA00001947"/>
    </source>
</evidence>
<keyword evidence="15" id="KW-1185">Reference proteome</keyword>
<evidence type="ECO:0000259" key="13">
    <source>
        <dbReference type="Pfam" id="PF02163"/>
    </source>
</evidence>
<dbReference type="GO" id="GO:0046872">
    <property type="term" value="F:metal ion binding"/>
    <property type="evidence" value="ECO:0007669"/>
    <property type="project" value="UniProtKB-KW"/>
</dbReference>
<accession>A0A7V7RPH5</accession>
<keyword evidence="8" id="KW-0862">Zinc</keyword>
<evidence type="ECO:0000256" key="9">
    <source>
        <dbReference type="ARBA" id="ARBA00022989"/>
    </source>
</evidence>
<keyword evidence="7" id="KW-0378">Hydrolase</keyword>
<evidence type="ECO:0000256" key="5">
    <source>
        <dbReference type="ARBA" id="ARBA00022692"/>
    </source>
</evidence>
<feature type="transmembrane region" description="Helical" evidence="12">
    <location>
        <begin position="84"/>
        <end position="104"/>
    </location>
</feature>
<reference evidence="14 15" key="1">
    <citation type="journal article" date="2014" name="Arch. Microbiol.">
        <title>Bacillus mesophilum sp. nov., strain IITR-54T, a novel 4-chlorobiphenyl dechlorinating bacterium.</title>
        <authorList>
            <person name="Manickam N."/>
            <person name="Singh N.K."/>
            <person name="Bajaj A."/>
            <person name="Kumar R.M."/>
            <person name="Kaur G."/>
            <person name="Kaur N."/>
            <person name="Bala M."/>
            <person name="Kumar A."/>
            <person name="Mayilraj S."/>
        </authorList>
    </citation>
    <scope>NUCLEOTIDE SEQUENCE [LARGE SCALE GENOMIC DNA]</scope>
    <source>
        <strain evidence="14 15">IITR-54</strain>
    </source>
</reference>
<feature type="transmembrane region" description="Helical" evidence="12">
    <location>
        <begin position="159"/>
        <end position="176"/>
    </location>
</feature>
<dbReference type="EMBL" id="WBOT01000002">
    <property type="protein sequence ID" value="KAB2334072.1"/>
    <property type="molecule type" value="Genomic_DNA"/>
</dbReference>
<keyword evidence="9 12" id="KW-1133">Transmembrane helix</keyword>
<dbReference type="Pfam" id="PF02163">
    <property type="entry name" value="Peptidase_M50"/>
    <property type="match status" value="2"/>
</dbReference>
<feature type="domain" description="Peptidase M50" evidence="13">
    <location>
        <begin position="109"/>
        <end position="161"/>
    </location>
</feature>
<dbReference type="OrthoDB" id="166377at2"/>
<organism evidence="14 15">
    <name type="scientific">Bacillus mesophilum</name>
    <dbReference type="NCBI Taxonomy" id="1071718"/>
    <lineage>
        <taxon>Bacteria</taxon>
        <taxon>Bacillati</taxon>
        <taxon>Bacillota</taxon>
        <taxon>Bacilli</taxon>
        <taxon>Bacillales</taxon>
        <taxon>Bacillaceae</taxon>
        <taxon>Bacillus</taxon>
    </lineage>
</organism>
<dbReference type="CDD" id="cd06161">
    <property type="entry name" value="S2P-M50_SpoIVFB"/>
    <property type="match status" value="1"/>
</dbReference>
<keyword evidence="4" id="KW-0645">Protease</keyword>
<evidence type="ECO:0000256" key="3">
    <source>
        <dbReference type="ARBA" id="ARBA00007931"/>
    </source>
</evidence>
<dbReference type="GO" id="GO:0006508">
    <property type="term" value="P:proteolysis"/>
    <property type="evidence" value="ECO:0007669"/>
    <property type="project" value="UniProtKB-KW"/>
</dbReference>
<evidence type="ECO:0000256" key="2">
    <source>
        <dbReference type="ARBA" id="ARBA00004141"/>
    </source>
</evidence>
<dbReference type="PANTHER" id="PTHR39188">
    <property type="entry name" value="MEMBRANE-ASSOCIATED ZINC METALLOPROTEASE M50B"/>
    <property type="match status" value="1"/>
</dbReference>
<comment type="subcellular location">
    <subcellularLocation>
        <location evidence="2">Membrane</location>
        <topology evidence="2">Multi-pass membrane protein</topology>
    </subcellularLocation>
</comment>
<evidence type="ECO:0000313" key="14">
    <source>
        <dbReference type="EMBL" id="KAB2334072.1"/>
    </source>
</evidence>
<name>A0A7V7RPH5_9BACI</name>
<evidence type="ECO:0000256" key="11">
    <source>
        <dbReference type="ARBA" id="ARBA00023136"/>
    </source>
</evidence>
<evidence type="ECO:0000313" key="15">
    <source>
        <dbReference type="Proteomes" id="UP000441354"/>
    </source>
</evidence>
<sequence length="288" mass="33251">MIKILSLVKYLYIHPLLWVVIGLAIATGHFRELLLLLCIIIVHEFGHAAAAAHYNWRIKRIALLPFGGVAEMDEHGNRPLREELIVILAGPLQHVWLIGGAALLHSVSWMSADVFQLFVHYNLMILVFNLLPIWPLDGGKLIFLFYSSKLPFPAAHKKTIYLSISSLAVFMIFFLFTGPFNLNIWIVAAFLAFSLYYEWKQTRYTFMRFLLQRYYGKHTDIRILKPIVVDEKDKLIDVLDQFQRGCKHPIVIEQDGSEKGMLDENELLHAYFSEKLVTAKIGDIVYLY</sequence>
<proteinExistence type="inferred from homology"/>